<dbReference type="GeneID" id="66072403"/>
<dbReference type="RefSeq" id="XP_043002257.1">
    <property type="nucleotide sequence ID" value="XM_043160301.1"/>
</dbReference>
<comment type="caution">
    <text evidence="1">The sequence shown here is derived from an EMBL/GenBank/DDBJ whole genome shotgun (WGS) entry which is preliminary data.</text>
</comment>
<dbReference type="KEGG" id="more:E1B28_003327"/>
<dbReference type="OrthoDB" id="10276233at2759"/>
<accession>A0A9P7UMA4</accession>
<dbReference type="Proteomes" id="UP001049176">
    <property type="component" value="Chromosome 11"/>
</dbReference>
<dbReference type="EMBL" id="CM032191">
    <property type="protein sequence ID" value="KAG7085786.1"/>
    <property type="molecule type" value="Genomic_DNA"/>
</dbReference>
<protein>
    <submittedName>
        <fullName evidence="1">Uncharacterized protein</fullName>
    </submittedName>
</protein>
<evidence type="ECO:0000313" key="2">
    <source>
        <dbReference type="Proteomes" id="UP001049176"/>
    </source>
</evidence>
<reference evidence="1" key="1">
    <citation type="journal article" date="2021" name="Genome Biol. Evol.">
        <title>The assembled and annotated genome of the fairy-ring fungus Marasmius oreades.</title>
        <authorList>
            <person name="Hiltunen M."/>
            <person name="Ament-Velasquez S.L."/>
            <person name="Johannesson H."/>
        </authorList>
    </citation>
    <scope>NUCLEOTIDE SEQUENCE</scope>
    <source>
        <strain evidence="1">03SP1</strain>
    </source>
</reference>
<sequence>MNFPLNRAINKAVREEIQAELSTLNLVKGTVIFAISCVVDTGRVTKDKKKVGCNRISVMSNRLPHEVQYVYKLRVADIPNLLIEADNWNFSGGWVVSDGWNEFANREIINRRLGTEGRLTKCTYSVKDLEVGGQSVTIGFGTCLDSMKESYPGTNIIAFCSGGTNEAKIQDAFHQVPLDTSSPLIGHDGYLINDTDGWSDMSSVAGFRKWSTTDVSNPKARTADAIPSYTETIVNNPRNNKPLKRTLVVTQLCVRQSLIPLFTP</sequence>
<evidence type="ECO:0000313" key="1">
    <source>
        <dbReference type="EMBL" id="KAG7085786.1"/>
    </source>
</evidence>
<name>A0A9P7UMA4_9AGAR</name>
<keyword evidence="2" id="KW-1185">Reference proteome</keyword>
<organism evidence="1 2">
    <name type="scientific">Marasmius oreades</name>
    <name type="common">fairy-ring Marasmius</name>
    <dbReference type="NCBI Taxonomy" id="181124"/>
    <lineage>
        <taxon>Eukaryota</taxon>
        <taxon>Fungi</taxon>
        <taxon>Dikarya</taxon>
        <taxon>Basidiomycota</taxon>
        <taxon>Agaricomycotina</taxon>
        <taxon>Agaricomycetes</taxon>
        <taxon>Agaricomycetidae</taxon>
        <taxon>Agaricales</taxon>
        <taxon>Marasmiineae</taxon>
        <taxon>Marasmiaceae</taxon>
        <taxon>Marasmius</taxon>
    </lineage>
</organism>
<proteinExistence type="predicted"/>
<dbReference type="AlphaFoldDB" id="A0A9P7UMA4"/>
<gene>
    <name evidence="1" type="ORF">E1B28_003327</name>
</gene>